<gene>
    <name evidence="2" type="ORF">EDD54_4572</name>
</gene>
<reference evidence="2 3" key="1">
    <citation type="submission" date="2019-03" db="EMBL/GenBank/DDBJ databases">
        <title>Genomic Encyclopedia of Type Strains, Phase IV (KMG-IV): sequencing the most valuable type-strain genomes for metagenomic binning, comparative biology and taxonomic classification.</title>
        <authorList>
            <person name="Goeker M."/>
        </authorList>
    </citation>
    <scope>NUCLEOTIDE SEQUENCE [LARGE SCALE GENOMIC DNA]</scope>
    <source>
        <strain evidence="2 3">DSM 102969</strain>
    </source>
</reference>
<organism evidence="2 3">
    <name type="scientific">Oharaeibacter diazotrophicus</name>
    <dbReference type="NCBI Taxonomy" id="1920512"/>
    <lineage>
        <taxon>Bacteria</taxon>
        <taxon>Pseudomonadati</taxon>
        <taxon>Pseudomonadota</taxon>
        <taxon>Alphaproteobacteria</taxon>
        <taxon>Hyphomicrobiales</taxon>
        <taxon>Pleomorphomonadaceae</taxon>
        <taxon>Oharaeibacter</taxon>
    </lineage>
</organism>
<comment type="caution">
    <text evidence="2">The sequence shown here is derived from an EMBL/GenBank/DDBJ whole genome shotgun (WGS) entry which is preliminary data.</text>
</comment>
<dbReference type="RefSeq" id="WP_126540762.1">
    <property type="nucleotide sequence ID" value="NZ_BSPM01000001.1"/>
</dbReference>
<keyword evidence="1" id="KW-0472">Membrane</keyword>
<proteinExistence type="predicted"/>
<dbReference type="EMBL" id="SNXY01000014">
    <property type="protein sequence ID" value="TDP80939.1"/>
    <property type="molecule type" value="Genomic_DNA"/>
</dbReference>
<accession>A0A4R6R561</accession>
<evidence type="ECO:0000313" key="3">
    <source>
        <dbReference type="Proteomes" id="UP000294547"/>
    </source>
</evidence>
<name>A0A4R6R561_9HYPH</name>
<keyword evidence="1" id="KW-0812">Transmembrane</keyword>
<dbReference type="AlphaFoldDB" id="A0A4R6R561"/>
<protein>
    <submittedName>
        <fullName evidence="2">Flp pilus assembly pilin Flp</fullName>
    </submittedName>
</protein>
<evidence type="ECO:0000313" key="2">
    <source>
        <dbReference type="EMBL" id="TDP80939.1"/>
    </source>
</evidence>
<evidence type="ECO:0000256" key="1">
    <source>
        <dbReference type="SAM" id="Phobius"/>
    </source>
</evidence>
<keyword evidence="3" id="KW-1185">Reference proteome</keyword>
<feature type="transmembrane region" description="Helical" evidence="1">
    <location>
        <begin position="26"/>
        <end position="47"/>
    </location>
</feature>
<keyword evidence="1" id="KW-1133">Transmembrane helix</keyword>
<sequence>MTTTGPGTGAFRRTIRRFAGDRRGAVAVEYGALLLMIVVALLGLSTLSSVSDKENDTFNTISDALR</sequence>
<dbReference type="Proteomes" id="UP000294547">
    <property type="component" value="Unassembled WGS sequence"/>
</dbReference>